<dbReference type="InterPro" id="IPR001387">
    <property type="entry name" value="Cro/C1-type_HTH"/>
</dbReference>
<dbReference type="CDD" id="cd00093">
    <property type="entry name" value="HTH_XRE"/>
    <property type="match status" value="1"/>
</dbReference>
<accession>A0A4P8EEG8</accession>
<dbReference type="AlphaFoldDB" id="A0A4P8EEG8"/>
<dbReference type="SUPFAM" id="SSF47413">
    <property type="entry name" value="lambda repressor-like DNA-binding domains"/>
    <property type="match status" value="1"/>
</dbReference>
<dbReference type="GO" id="GO:0003677">
    <property type="term" value="F:DNA binding"/>
    <property type="evidence" value="ECO:0007669"/>
    <property type="project" value="InterPro"/>
</dbReference>
<dbReference type="KEGG" id="pseb:EOK75_04075"/>
<evidence type="ECO:0000313" key="2">
    <source>
        <dbReference type="EMBL" id="QCO55033.1"/>
    </source>
</evidence>
<dbReference type="InterPro" id="IPR010982">
    <property type="entry name" value="Lambda_DNA-bd_dom_sf"/>
</dbReference>
<name>A0A4P8EEG8_9RHOB</name>
<dbReference type="OrthoDB" id="9803379at2"/>
<dbReference type="Pfam" id="PF01381">
    <property type="entry name" value="HTH_3"/>
    <property type="match status" value="1"/>
</dbReference>
<dbReference type="RefSeq" id="WP_137192696.1">
    <property type="nucleotide sequence ID" value="NZ_CP039964.1"/>
</dbReference>
<dbReference type="Proteomes" id="UP000298631">
    <property type="component" value="Chromosome"/>
</dbReference>
<dbReference type="EMBL" id="CP039964">
    <property type="protein sequence ID" value="QCO55033.1"/>
    <property type="molecule type" value="Genomic_DNA"/>
</dbReference>
<reference evidence="2 3" key="1">
    <citation type="submission" date="2019-05" db="EMBL/GenBank/DDBJ databases">
        <title>Pseudorhodobacter turbinis sp. nov., isolated from the gut of the Korean turban shell.</title>
        <authorList>
            <person name="Jeong Y.-S."/>
            <person name="Kang W.-R."/>
            <person name="Bae J.-W."/>
        </authorList>
    </citation>
    <scope>NUCLEOTIDE SEQUENCE [LARGE SCALE GENOMIC DNA]</scope>
    <source>
        <strain evidence="2 3">S12M18</strain>
    </source>
</reference>
<proteinExistence type="predicted"/>
<evidence type="ECO:0000259" key="1">
    <source>
        <dbReference type="PROSITE" id="PS50943"/>
    </source>
</evidence>
<feature type="domain" description="HTH cro/C1-type" evidence="1">
    <location>
        <begin position="17"/>
        <end position="71"/>
    </location>
</feature>
<dbReference type="SMART" id="SM00530">
    <property type="entry name" value="HTH_XRE"/>
    <property type="match status" value="1"/>
</dbReference>
<protein>
    <submittedName>
        <fullName evidence="2">Helix-turn-helix transcriptional regulator</fullName>
    </submittedName>
</protein>
<organism evidence="2 3">
    <name type="scientific">Pseudorhodobacter turbinis</name>
    <dbReference type="NCBI Taxonomy" id="2500533"/>
    <lineage>
        <taxon>Bacteria</taxon>
        <taxon>Pseudomonadati</taxon>
        <taxon>Pseudomonadota</taxon>
        <taxon>Alphaproteobacteria</taxon>
        <taxon>Rhodobacterales</taxon>
        <taxon>Paracoccaceae</taxon>
        <taxon>Pseudorhodobacter</taxon>
    </lineage>
</organism>
<dbReference type="PROSITE" id="PS50943">
    <property type="entry name" value="HTH_CROC1"/>
    <property type="match status" value="1"/>
</dbReference>
<evidence type="ECO:0000313" key="3">
    <source>
        <dbReference type="Proteomes" id="UP000298631"/>
    </source>
</evidence>
<gene>
    <name evidence="2" type="ORF">EOK75_04075</name>
</gene>
<sequence>MANTIRTSGFKALVQALVDGRHALGITQRDLAARLGCLPATVANIESGQRRIDVIELIALARALNMAPDELFQIAMREADESELFNNFSRSRHKATDPAD</sequence>
<keyword evidence="3" id="KW-1185">Reference proteome</keyword>
<dbReference type="Gene3D" id="1.10.260.40">
    <property type="entry name" value="lambda repressor-like DNA-binding domains"/>
    <property type="match status" value="1"/>
</dbReference>